<dbReference type="SMART" id="SM00398">
    <property type="entry name" value="HMG"/>
    <property type="match status" value="1"/>
</dbReference>
<protein>
    <submittedName>
        <fullName evidence="5">HMG-box</fullName>
    </submittedName>
</protein>
<keyword evidence="6" id="KW-1185">Reference proteome</keyword>
<dbReference type="EMBL" id="ML213504">
    <property type="protein sequence ID" value="TFK56245.1"/>
    <property type="molecule type" value="Genomic_DNA"/>
</dbReference>
<sequence>MEGAAHLEVKKLQLIAALQSVAEQMRNCAAIADDFTRILHDTPASPGTAAAFQPLLNAAAPFVQAPPVKGGKRKVQALDEEGTGKRAKKVKDPNAPKRPPSSYLLFQNEVRKVIHQQNPNMPNSELLKEISRRWKELSPKDKEVRRSCFLRSPNTNLALQVYERRTKDRKAQYDIAKAAYDLTNNPNAVKSPTPAAAITPPAPEVCIMSRRSVLDLVY</sequence>
<evidence type="ECO:0000259" key="4">
    <source>
        <dbReference type="PROSITE" id="PS50118"/>
    </source>
</evidence>
<dbReference type="InterPro" id="IPR009071">
    <property type="entry name" value="HMG_box_dom"/>
</dbReference>
<dbReference type="AlphaFoldDB" id="A0A5C3NHB6"/>
<dbReference type="GO" id="GO:0003677">
    <property type="term" value="F:DNA binding"/>
    <property type="evidence" value="ECO:0007669"/>
    <property type="project" value="UniProtKB-UniRule"/>
</dbReference>
<feature type="DNA-binding region" description="HMG box" evidence="2">
    <location>
        <begin position="96"/>
        <end position="181"/>
    </location>
</feature>
<dbReference type="Proteomes" id="UP000305948">
    <property type="component" value="Unassembled WGS sequence"/>
</dbReference>
<dbReference type="Pfam" id="PF00505">
    <property type="entry name" value="HMG_box"/>
    <property type="match status" value="1"/>
</dbReference>
<evidence type="ECO:0000313" key="6">
    <source>
        <dbReference type="Proteomes" id="UP000305948"/>
    </source>
</evidence>
<name>A0A5C3NHB6_9AGAM</name>
<evidence type="ECO:0000313" key="5">
    <source>
        <dbReference type="EMBL" id="TFK56245.1"/>
    </source>
</evidence>
<dbReference type="STRING" id="5364.A0A5C3NHB6"/>
<dbReference type="Gene3D" id="1.10.30.10">
    <property type="entry name" value="High mobility group box domain"/>
    <property type="match status" value="1"/>
</dbReference>
<keyword evidence="2" id="KW-0539">Nucleus</keyword>
<organism evidence="5 6">
    <name type="scientific">Heliocybe sulcata</name>
    <dbReference type="NCBI Taxonomy" id="5364"/>
    <lineage>
        <taxon>Eukaryota</taxon>
        <taxon>Fungi</taxon>
        <taxon>Dikarya</taxon>
        <taxon>Basidiomycota</taxon>
        <taxon>Agaricomycotina</taxon>
        <taxon>Agaricomycetes</taxon>
        <taxon>Gloeophyllales</taxon>
        <taxon>Gloeophyllaceae</taxon>
        <taxon>Heliocybe</taxon>
    </lineage>
</organism>
<dbReference type="PROSITE" id="PS50118">
    <property type="entry name" value="HMG_BOX_2"/>
    <property type="match status" value="1"/>
</dbReference>
<proteinExistence type="predicted"/>
<dbReference type="OrthoDB" id="1919336at2759"/>
<dbReference type="PANTHER" id="PTHR48112">
    <property type="entry name" value="HIGH MOBILITY GROUP PROTEIN DSP1"/>
    <property type="match status" value="1"/>
</dbReference>
<keyword evidence="1 2" id="KW-0238">DNA-binding</keyword>
<feature type="region of interest" description="Disordered" evidence="3">
    <location>
        <begin position="77"/>
        <end position="101"/>
    </location>
</feature>
<dbReference type="SUPFAM" id="SSF47095">
    <property type="entry name" value="HMG-box"/>
    <property type="match status" value="1"/>
</dbReference>
<evidence type="ECO:0000256" key="3">
    <source>
        <dbReference type="SAM" id="MobiDB-lite"/>
    </source>
</evidence>
<gene>
    <name evidence="5" type="ORF">OE88DRAFT_724633</name>
</gene>
<dbReference type="GO" id="GO:0005634">
    <property type="term" value="C:nucleus"/>
    <property type="evidence" value="ECO:0007669"/>
    <property type="project" value="UniProtKB-UniRule"/>
</dbReference>
<feature type="domain" description="HMG box" evidence="4">
    <location>
        <begin position="96"/>
        <end position="181"/>
    </location>
</feature>
<evidence type="ECO:0000256" key="1">
    <source>
        <dbReference type="ARBA" id="ARBA00023125"/>
    </source>
</evidence>
<dbReference type="PANTHER" id="PTHR48112:SF22">
    <property type="entry name" value="MITOCHONDRIAL TRANSCRIPTION FACTOR A, ISOFORM B"/>
    <property type="match status" value="1"/>
</dbReference>
<evidence type="ECO:0000256" key="2">
    <source>
        <dbReference type="PROSITE-ProRule" id="PRU00267"/>
    </source>
</evidence>
<dbReference type="CDD" id="cd00084">
    <property type="entry name" value="HMG-box_SF"/>
    <property type="match status" value="1"/>
</dbReference>
<dbReference type="InterPro" id="IPR050342">
    <property type="entry name" value="HMGB"/>
</dbReference>
<reference evidence="5 6" key="1">
    <citation type="journal article" date="2019" name="Nat. Ecol. Evol.">
        <title>Megaphylogeny resolves global patterns of mushroom evolution.</title>
        <authorList>
            <person name="Varga T."/>
            <person name="Krizsan K."/>
            <person name="Foldi C."/>
            <person name="Dima B."/>
            <person name="Sanchez-Garcia M."/>
            <person name="Sanchez-Ramirez S."/>
            <person name="Szollosi G.J."/>
            <person name="Szarkandi J.G."/>
            <person name="Papp V."/>
            <person name="Albert L."/>
            <person name="Andreopoulos W."/>
            <person name="Angelini C."/>
            <person name="Antonin V."/>
            <person name="Barry K.W."/>
            <person name="Bougher N.L."/>
            <person name="Buchanan P."/>
            <person name="Buyck B."/>
            <person name="Bense V."/>
            <person name="Catcheside P."/>
            <person name="Chovatia M."/>
            <person name="Cooper J."/>
            <person name="Damon W."/>
            <person name="Desjardin D."/>
            <person name="Finy P."/>
            <person name="Geml J."/>
            <person name="Haridas S."/>
            <person name="Hughes K."/>
            <person name="Justo A."/>
            <person name="Karasinski D."/>
            <person name="Kautmanova I."/>
            <person name="Kiss B."/>
            <person name="Kocsube S."/>
            <person name="Kotiranta H."/>
            <person name="LaButti K.M."/>
            <person name="Lechner B.E."/>
            <person name="Liimatainen K."/>
            <person name="Lipzen A."/>
            <person name="Lukacs Z."/>
            <person name="Mihaltcheva S."/>
            <person name="Morgado L.N."/>
            <person name="Niskanen T."/>
            <person name="Noordeloos M.E."/>
            <person name="Ohm R.A."/>
            <person name="Ortiz-Santana B."/>
            <person name="Ovrebo C."/>
            <person name="Racz N."/>
            <person name="Riley R."/>
            <person name="Savchenko A."/>
            <person name="Shiryaev A."/>
            <person name="Soop K."/>
            <person name="Spirin V."/>
            <person name="Szebenyi C."/>
            <person name="Tomsovsky M."/>
            <person name="Tulloss R.E."/>
            <person name="Uehling J."/>
            <person name="Grigoriev I.V."/>
            <person name="Vagvolgyi C."/>
            <person name="Papp T."/>
            <person name="Martin F.M."/>
            <person name="Miettinen O."/>
            <person name="Hibbett D.S."/>
            <person name="Nagy L.G."/>
        </authorList>
    </citation>
    <scope>NUCLEOTIDE SEQUENCE [LARGE SCALE GENOMIC DNA]</scope>
    <source>
        <strain evidence="5 6">OMC1185</strain>
    </source>
</reference>
<accession>A0A5C3NHB6</accession>
<dbReference type="InterPro" id="IPR036910">
    <property type="entry name" value="HMG_box_dom_sf"/>
</dbReference>